<dbReference type="PANTHER" id="PTHR34298:SF2">
    <property type="entry name" value="SEGREGATION AND CONDENSATION PROTEIN B"/>
    <property type="match status" value="1"/>
</dbReference>
<dbReference type="EMBL" id="CP023434">
    <property type="protein sequence ID" value="AXY25852.1"/>
    <property type="molecule type" value="Genomic_DNA"/>
</dbReference>
<comment type="subunit">
    <text evidence="5">Homodimer. Homodimerization may be required to stabilize the binding of ScpA to the Smc head domains. Component of a cohesin-like complex composed of ScpA, ScpB and the Smc homodimer, in which ScpA and ScpB bind to the head domain of Smc. The presence of the three proteins is required for the association of the complex with DNA.</text>
</comment>
<evidence type="ECO:0000256" key="2">
    <source>
        <dbReference type="ARBA" id="ARBA00022618"/>
    </source>
</evidence>
<dbReference type="GO" id="GO:0051304">
    <property type="term" value="P:chromosome separation"/>
    <property type="evidence" value="ECO:0007669"/>
    <property type="project" value="InterPro"/>
</dbReference>
<evidence type="ECO:0000256" key="3">
    <source>
        <dbReference type="ARBA" id="ARBA00022829"/>
    </source>
</evidence>
<dbReference type="InterPro" id="IPR036390">
    <property type="entry name" value="WH_DNA-bd_sf"/>
</dbReference>
<dbReference type="HAMAP" id="MF_01804">
    <property type="entry name" value="ScpB"/>
    <property type="match status" value="1"/>
</dbReference>
<dbReference type="Proteomes" id="UP000263232">
    <property type="component" value="Chromosome"/>
</dbReference>
<dbReference type="NCBIfam" id="TIGR00281">
    <property type="entry name" value="SMC-Scp complex subunit ScpB"/>
    <property type="match status" value="1"/>
</dbReference>
<keyword evidence="2 5" id="KW-0132">Cell division</keyword>
<keyword evidence="1 5" id="KW-0963">Cytoplasm</keyword>
<dbReference type="Pfam" id="PF04079">
    <property type="entry name" value="SMC_ScpB"/>
    <property type="match status" value="1"/>
</dbReference>
<keyword evidence="3 5" id="KW-0159">Chromosome partition</keyword>
<dbReference type="GO" id="GO:0051301">
    <property type="term" value="P:cell division"/>
    <property type="evidence" value="ECO:0007669"/>
    <property type="project" value="UniProtKB-KW"/>
</dbReference>
<accession>A0A347WL95</accession>
<dbReference type="OrthoDB" id="9806226at2"/>
<keyword evidence="7" id="KW-1185">Reference proteome</keyword>
<dbReference type="GO" id="GO:0006260">
    <property type="term" value="P:DNA replication"/>
    <property type="evidence" value="ECO:0007669"/>
    <property type="project" value="UniProtKB-UniRule"/>
</dbReference>
<comment type="similarity">
    <text evidence="5">Belongs to the ScpB family.</text>
</comment>
<evidence type="ECO:0000313" key="7">
    <source>
        <dbReference type="Proteomes" id="UP000263232"/>
    </source>
</evidence>
<protein>
    <recommendedName>
        <fullName evidence="5">Segregation and condensation protein B</fullName>
    </recommendedName>
</protein>
<dbReference type="InterPro" id="IPR036388">
    <property type="entry name" value="WH-like_DNA-bd_sf"/>
</dbReference>
<dbReference type="GO" id="GO:0005737">
    <property type="term" value="C:cytoplasm"/>
    <property type="evidence" value="ECO:0007669"/>
    <property type="project" value="UniProtKB-SubCell"/>
</dbReference>
<keyword evidence="4 5" id="KW-0131">Cell cycle</keyword>
<reference evidence="6 7" key="1">
    <citation type="submission" date="2017-09" db="EMBL/GenBank/DDBJ databases">
        <title>Complete genome sequence of Oxytococcus suis strain ZY16052.</title>
        <authorList>
            <person name="Li F."/>
        </authorList>
    </citation>
    <scope>NUCLEOTIDE SEQUENCE [LARGE SCALE GENOMIC DNA]</scope>
    <source>
        <strain evidence="6 7">ZY16052</strain>
    </source>
</reference>
<organism evidence="6 7">
    <name type="scientific">Suicoccus acidiformans</name>
    <dbReference type="NCBI Taxonomy" id="2036206"/>
    <lineage>
        <taxon>Bacteria</taxon>
        <taxon>Bacillati</taxon>
        <taxon>Bacillota</taxon>
        <taxon>Bacilli</taxon>
        <taxon>Lactobacillales</taxon>
        <taxon>Aerococcaceae</taxon>
        <taxon>Suicoccus</taxon>
    </lineage>
</organism>
<sequence length="201" mass="22832">MQAIQLLTRIKGILFVAGEEGVSEADLVQVLNVPSVEVQENLQALKLTLQTDETSPIELVNYNQRYRLVTKAFLEEDVKAFAQQPVNQQLSRAAVETLAIVAYRQPITRLSVDEIRGVSSQSMLQKLMQRDLIQEVGRVEAPGRPLLYGVTPYFMDYFGLESLNDLPDIEPLALNAELTSESLFDIEEWNVEYFHQEEEDD</sequence>
<dbReference type="SUPFAM" id="SSF46785">
    <property type="entry name" value="Winged helix' DNA-binding domain"/>
    <property type="match status" value="2"/>
</dbReference>
<dbReference type="InterPro" id="IPR005234">
    <property type="entry name" value="ScpB_csome_segregation"/>
</dbReference>
<dbReference type="PANTHER" id="PTHR34298">
    <property type="entry name" value="SEGREGATION AND CONDENSATION PROTEIN B"/>
    <property type="match status" value="1"/>
</dbReference>
<dbReference type="AlphaFoldDB" id="A0A347WL95"/>
<proteinExistence type="inferred from homology"/>
<comment type="function">
    <text evidence="5">Participates in chromosomal partition during cell division. May act via the formation of a condensin-like complex containing Smc and ScpA that pull DNA away from mid-cell into both cell halves.</text>
</comment>
<dbReference type="PIRSF" id="PIRSF019345">
    <property type="entry name" value="ScpB"/>
    <property type="match status" value="1"/>
</dbReference>
<gene>
    <name evidence="5 6" type="primary">scpB</name>
    <name evidence="6" type="ORF">CL176_07485</name>
</gene>
<evidence type="ECO:0000313" key="6">
    <source>
        <dbReference type="EMBL" id="AXY25852.1"/>
    </source>
</evidence>
<dbReference type="Gene3D" id="1.10.10.10">
    <property type="entry name" value="Winged helix-like DNA-binding domain superfamily/Winged helix DNA-binding domain"/>
    <property type="match status" value="2"/>
</dbReference>
<evidence type="ECO:0000256" key="5">
    <source>
        <dbReference type="HAMAP-Rule" id="MF_01804"/>
    </source>
</evidence>
<dbReference type="KEGG" id="abae:CL176_07485"/>
<evidence type="ECO:0000256" key="4">
    <source>
        <dbReference type="ARBA" id="ARBA00023306"/>
    </source>
</evidence>
<dbReference type="RefSeq" id="WP_118990752.1">
    <property type="nucleotide sequence ID" value="NZ_CP023434.1"/>
</dbReference>
<evidence type="ECO:0000256" key="1">
    <source>
        <dbReference type="ARBA" id="ARBA00022490"/>
    </source>
</evidence>
<comment type="subcellular location">
    <subcellularLocation>
        <location evidence="5">Cytoplasm</location>
    </subcellularLocation>
    <text evidence="5">Associated with two foci at the outer edges of the nucleoid region in young cells, and at four foci within both cell halves in older cells.</text>
</comment>
<name>A0A347WL95_9LACT</name>